<sequence length="268" mass="28752">MDALYHCCCSRLHPTFTCAGSPASFPTPRSALTPTTWPWCCRGLPALQALFADFGRMFRLGLDAPKTALVPLDPFNELDFRRELATTVPQWGSLGVAGYAKYLGFYLGPDRGRRTWGAPVAKYAARARIWKHIGAGAFLAARAYDIFVASVLLLVAQLDAVPLEFAAAEQSAFRALFPGPRGWMTTECLKNIKDFHMMWQLKDLLATALAAKAPGGPGGPVRGRRAPGRAWPRCANDGANLGGRPVDGPGGLADALAFATLPVPAVRG</sequence>
<keyword evidence="2" id="KW-1185">Reference proteome</keyword>
<name>A0ABN9WK61_9DINO</name>
<dbReference type="Proteomes" id="UP001189429">
    <property type="component" value="Unassembled WGS sequence"/>
</dbReference>
<evidence type="ECO:0000313" key="2">
    <source>
        <dbReference type="Proteomes" id="UP001189429"/>
    </source>
</evidence>
<organism evidence="1 2">
    <name type="scientific">Prorocentrum cordatum</name>
    <dbReference type="NCBI Taxonomy" id="2364126"/>
    <lineage>
        <taxon>Eukaryota</taxon>
        <taxon>Sar</taxon>
        <taxon>Alveolata</taxon>
        <taxon>Dinophyceae</taxon>
        <taxon>Prorocentrales</taxon>
        <taxon>Prorocentraceae</taxon>
        <taxon>Prorocentrum</taxon>
    </lineage>
</organism>
<evidence type="ECO:0000313" key="1">
    <source>
        <dbReference type="EMBL" id="CAK0886297.1"/>
    </source>
</evidence>
<protein>
    <submittedName>
        <fullName evidence="1">Uncharacterized protein</fullName>
    </submittedName>
</protein>
<gene>
    <name evidence="1" type="ORF">PCOR1329_LOCUS67687</name>
</gene>
<dbReference type="EMBL" id="CAUYUJ010018784">
    <property type="protein sequence ID" value="CAK0886297.1"/>
    <property type="molecule type" value="Genomic_DNA"/>
</dbReference>
<accession>A0ABN9WK61</accession>
<reference evidence="1" key="1">
    <citation type="submission" date="2023-10" db="EMBL/GenBank/DDBJ databases">
        <authorList>
            <person name="Chen Y."/>
            <person name="Shah S."/>
            <person name="Dougan E. K."/>
            <person name="Thang M."/>
            <person name="Chan C."/>
        </authorList>
    </citation>
    <scope>NUCLEOTIDE SEQUENCE [LARGE SCALE GENOMIC DNA]</scope>
</reference>
<proteinExistence type="predicted"/>
<comment type="caution">
    <text evidence="1">The sequence shown here is derived from an EMBL/GenBank/DDBJ whole genome shotgun (WGS) entry which is preliminary data.</text>
</comment>